<reference evidence="2" key="1">
    <citation type="submission" date="2021-02" db="EMBL/GenBank/DDBJ databases">
        <authorList>
            <person name="Nowell W R."/>
        </authorList>
    </citation>
    <scope>NUCLEOTIDE SEQUENCE</scope>
</reference>
<evidence type="ECO:0000313" key="5">
    <source>
        <dbReference type="Proteomes" id="UP000663889"/>
    </source>
</evidence>
<dbReference type="Proteomes" id="UP000663874">
    <property type="component" value="Unassembled WGS sequence"/>
</dbReference>
<gene>
    <name evidence="4" type="ORF">FNK824_LOCUS24994</name>
    <name evidence="3" type="ORF">OTI717_LOCUS25466</name>
    <name evidence="1" type="ORF">RFH988_LOCUS33502</name>
    <name evidence="2" type="ORF">SEV965_LOCUS34459</name>
</gene>
<dbReference type="OrthoDB" id="416710at2759"/>
<dbReference type="Proteomes" id="UP000663882">
    <property type="component" value="Unassembled WGS sequence"/>
</dbReference>
<evidence type="ECO:0000313" key="4">
    <source>
        <dbReference type="EMBL" id="CAF3983446.1"/>
    </source>
</evidence>
<dbReference type="Pfam" id="PF19798">
    <property type="entry name" value="Sulfotransfer_5"/>
    <property type="match status" value="1"/>
</dbReference>
<dbReference type="EMBL" id="CAJNOO010004247">
    <property type="protein sequence ID" value="CAF1374233.1"/>
    <property type="molecule type" value="Genomic_DNA"/>
</dbReference>
<dbReference type="EMBL" id="CAJNOU010005115">
    <property type="protein sequence ID" value="CAF1467062.1"/>
    <property type="molecule type" value="Genomic_DNA"/>
</dbReference>
<dbReference type="AlphaFoldDB" id="A0A815QQI8"/>
<evidence type="ECO:0000313" key="1">
    <source>
        <dbReference type="EMBL" id="CAF1374233.1"/>
    </source>
</evidence>
<evidence type="ECO:0000313" key="3">
    <source>
        <dbReference type="EMBL" id="CAF3933340.1"/>
    </source>
</evidence>
<organism evidence="2 5">
    <name type="scientific">Rotaria sordida</name>
    <dbReference type="NCBI Taxonomy" id="392033"/>
    <lineage>
        <taxon>Eukaryota</taxon>
        <taxon>Metazoa</taxon>
        <taxon>Spiralia</taxon>
        <taxon>Gnathifera</taxon>
        <taxon>Rotifera</taxon>
        <taxon>Eurotatoria</taxon>
        <taxon>Bdelloidea</taxon>
        <taxon>Philodinida</taxon>
        <taxon>Philodinidae</taxon>
        <taxon>Rotaria</taxon>
    </lineage>
</organism>
<accession>A0A815QQI8</accession>
<protein>
    <submittedName>
        <fullName evidence="2">Uncharacterized protein</fullName>
    </submittedName>
</protein>
<dbReference type="Proteomes" id="UP000663889">
    <property type="component" value="Unassembled WGS sequence"/>
</dbReference>
<comment type="caution">
    <text evidence="2">The sequence shown here is derived from an EMBL/GenBank/DDBJ whole genome shotgun (WGS) entry which is preliminary data.</text>
</comment>
<dbReference type="EMBL" id="CAJOBE010005733">
    <property type="protein sequence ID" value="CAF3983446.1"/>
    <property type="molecule type" value="Genomic_DNA"/>
</dbReference>
<evidence type="ECO:0000313" key="2">
    <source>
        <dbReference type="EMBL" id="CAF1467062.1"/>
    </source>
</evidence>
<sequence length="67" mass="7853">MLSWPIGPKSCDGVWDKFWYNDVHSTTGFRPLSGIKITENDVPTEHIPFYREVLPYYQKLLAHSIRT</sequence>
<dbReference type="Proteomes" id="UP000663823">
    <property type="component" value="Unassembled WGS sequence"/>
</dbReference>
<dbReference type="EMBL" id="CAJOAX010005066">
    <property type="protein sequence ID" value="CAF3933340.1"/>
    <property type="molecule type" value="Genomic_DNA"/>
</dbReference>
<proteinExistence type="predicted"/>
<name>A0A815QQI8_9BILA</name>